<keyword evidence="3" id="KW-1185">Reference proteome</keyword>
<keyword evidence="1" id="KW-0812">Transmembrane</keyword>
<feature type="transmembrane region" description="Helical" evidence="1">
    <location>
        <begin position="29"/>
        <end position="57"/>
    </location>
</feature>
<evidence type="ECO:0000256" key="1">
    <source>
        <dbReference type="SAM" id="Phobius"/>
    </source>
</evidence>
<sequence length="58" mass="6202">MGVSQDQVDGAKSIAVMCGDPVLSVLRLLLSILLFFLLCILSGTPAASVCLLFLSWFE</sequence>
<evidence type="ECO:0000313" key="2">
    <source>
        <dbReference type="EMBL" id="ORZ40074.1"/>
    </source>
</evidence>
<name>A0A1Y2I1J7_9FUNG</name>
<protein>
    <submittedName>
        <fullName evidence="2">Uncharacterized protein</fullName>
    </submittedName>
</protein>
<keyword evidence="1" id="KW-0472">Membrane</keyword>
<dbReference type="AlphaFoldDB" id="A0A1Y2I1J7"/>
<keyword evidence="1" id="KW-1133">Transmembrane helix</keyword>
<reference evidence="2 3" key="1">
    <citation type="submission" date="2016-07" db="EMBL/GenBank/DDBJ databases">
        <title>Pervasive Adenine N6-methylation of Active Genes in Fungi.</title>
        <authorList>
            <consortium name="DOE Joint Genome Institute"/>
            <person name="Mondo S.J."/>
            <person name="Dannebaum R.O."/>
            <person name="Kuo R.C."/>
            <person name="Labutti K."/>
            <person name="Haridas S."/>
            <person name="Kuo A."/>
            <person name="Salamov A."/>
            <person name="Ahrendt S.R."/>
            <person name="Lipzen A."/>
            <person name="Sullivan W."/>
            <person name="Andreopoulos W.B."/>
            <person name="Clum A."/>
            <person name="Lindquist E."/>
            <person name="Daum C."/>
            <person name="Ramamoorthy G.K."/>
            <person name="Gryganskyi A."/>
            <person name="Culley D."/>
            <person name="Magnuson J.K."/>
            <person name="James T.Y."/>
            <person name="O'Malley M.A."/>
            <person name="Stajich J.E."/>
            <person name="Spatafora J.W."/>
            <person name="Visel A."/>
            <person name="Grigoriev I.V."/>
        </authorList>
    </citation>
    <scope>NUCLEOTIDE SEQUENCE [LARGE SCALE GENOMIC DNA]</scope>
    <source>
        <strain evidence="2 3">PL171</strain>
    </source>
</reference>
<evidence type="ECO:0000313" key="3">
    <source>
        <dbReference type="Proteomes" id="UP000193411"/>
    </source>
</evidence>
<organism evidence="2 3">
    <name type="scientific">Catenaria anguillulae PL171</name>
    <dbReference type="NCBI Taxonomy" id="765915"/>
    <lineage>
        <taxon>Eukaryota</taxon>
        <taxon>Fungi</taxon>
        <taxon>Fungi incertae sedis</taxon>
        <taxon>Blastocladiomycota</taxon>
        <taxon>Blastocladiomycetes</taxon>
        <taxon>Blastocladiales</taxon>
        <taxon>Catenariaceae</taxon>
        <taxon>Catenaria</taxon>
    </lineage>
</organism>
<dbReference type="EMBL" id="MCFL01000004">
    <property type="protein sequence ID" value="ORZ40074.1"/>
    <property type="molecule type" value="Genomic_DNA"/>
</dbReference>
<accession>A0A1Y2I1J7</accession>
<dbReference type="Proteomes" id="UP000193411">
    <property type="component" value="Unassembled WGS sequence"/>
</dbReference>
<gene>
    <name evidence="2" type="ORF">BCR44DRAFT_211359</name>
</gene>
<proteinExistence type="predicted"/>
<comment type="caution">
    <text evidence="2">The sequence shown here is derived from an EMBL/GenBank/DDBJ whole genome shotgun (WGS) entry which is preliminary data.</text>
</comment>